<reference evidence="3" key="1">
    <citation type="submission" date="2016-04" db="EMBL/GenBank/DDBJ databases">
        <authorList>
            <person name="Ray J."/>
            <person name="Price M."/>
            <person name="Deutschbauer A."/>
        </authorList>
    </citation>
    <scope>NUCLEOTIDE SEQUENCE [LARGE SCALE GENOMIC DNA]</scope>
    <source>
        <strain evidence="3">FW300-N2E2</strain>
    </source>
</reference>
<feature type="transmembrane region" description="Helical" evidence="1">
    <location>
        <begin position="401"/>
        <end position="423"/>
    </location>
</feature>
<feature type="transmembrane region" description="Helical" evidence="1">
    <location>
        <begin position="52"/>
        <end position="73"/>
    </location>
</feature>
<feature type="transmembrane region" description="Helical" evidence="1">
    <location>
        <begin position="94"/>
        <end position="114"/>
    </location>
</feature>
<feature type="transmembrane region" description="Helical" evidence="1">
    <location>
        <begin position="28"/>
        <end position="46"/>
    </location>
</feature>
<keyword evidence="1" id="KW-0812">Transmembrane</keyword>
<keyword evidence="1" id="KW-1133">Transmembrane helix</keyword>
<organism evidence="2 3">
    <name type="scientific">Pseudomonas fluorescens</name>
    <dbReference type="NCBI Taxonomy" id="294"/>
    <lineage>
        <taxon>Bacteria</taxon>
        <taxon>Pseudomonadati</taxon>
        <taxon>Pseudomonadota</taxon>
        <taxon>Gammaproteobacteria</taxon>
        <taxon>Pseudomonadales</taxon>
        <taxon>Pseudomonadaceae</taxon>
        <taxon>Pseudomonas</taxon>
    </lineage>
</organism>
<gene>
    <name evidence="2" type="ORF">TK06_07490</name>
</gene>
<evidence type="ECO:0008006" key="4">
    <source>
        <dbReference type="Google" id="ProtNLM"/>
    </source>
</evidence>
<feature type="transmembrane region" description="Helical" evidence="1">
    <location>
        <begin position="345"/>
        <end position="363"/>
    </location>
</feature>
<dbReference type="Proteomes" id="UP000076083">
    <property type="component" value="Chromosome"/>
</dbReference>
<evidence type="ECO:0000313" key="3">
    <source>
        <dbReference type="Proteomes" id="UP000076083"/>
    </source>
</evidence>
<feature type="transmembrane region" description="Helical" evidence="1">
    <location>
        <begin position="189"/>
        <end position="210"/>
    </location>
</feature>
<dbReference type="AlphaFoldDB" id="A0A159ZWB2"/>
<accession>A0A159ZWB2</accession>
<feature type="transmembrane region" description="Helical" evidence="1">
    <location>
        <begin position="134"/>
        <end position="152"/>
    </location>
</feature>
<sequence>MGFRQMKAAATRQSYANFYYSSILKFSANRFFPFVSMAFAGILVANKNFDEFAFFSYITSAFIFPATVVTFMFRAVGNLALEGGRTRQNIFMSSFLMVIACSFLVAAACYLITITSDREIDSLSKSYKALTFCYVYLIYISIYILTSFFNAYFEAHVKGNSSSIARFINFFPFMFFSGAAFVLSDKENYSLTIAYLMLGCECLELAYYIYKSSTLKLWQLSFNYSVLRHLFIIGSPNGLGLASQRFAFFMANKKLFLIDKDLVSIFSIAVSITTLLIIPVSAFTQIHSIYVSRNGQPGLSSMVFRYLALSMLIPIAILVTWGIQIGQLFGVTAHMYKTDPWLNPSLIFMFCCTSLMMLVSAHIRALGNTIITQIVMNAVVYIGYVGYIFRYADSSMSGSTLLTTYSLCYLLSFLFLGANVHYFQAKQLQPSL</sequence>
<evidence type="ECO:0000313" key="2">
    <source>
        <dbReference type="EMBL" id="AMZ70951.1"/>
    </source>
</evidence>
<reference evidence="2 3" key="2">
    <citation type="journal article" date="2018" name="Nature">
        <title>Mutant phenotypes for thousands of bacterial genes of unknown function.</title>
        <authorList>
            <person name="Price M.N."/>
            <person name="Wetmore K.M."/>
            <person name="Waters R.J."/>
            <person name="Callaghan M."/>
            <person name="Ray J."/>
            <person name="Liu H."/>
            <person name="Kuehl J.V."/>
            <person name="Melnyk R.A."/>
            <person name="Lamson J.S."/>
            <person name="Suh Y."/>
            <person name="Carlson H.K."/>
            <person name="Esquivel Z."/>
            <person name="Sadeeshkumar H."/>
            <person name="Chakraborty R."/>
            <person name="Zane G.M."/>
            <person name="Rubin B.E."/>
            <person name="Wall J.D."/>
            <person name="Visel A."/>
            <person name="Bristow J."/>
            <person name="Blow M.J."/>
            <person name="Arkin A.P."/>
            <person name="Deutschbauer A.M."/>
        </authorList>
    </citation>
    <scope>NUCLEOTIDE SEQUENCE [LARGE SCALE GENOMIC DNA]</scope>
    <source>
        <strain evidence="2 3">FW300-N2E2</strain>
    </source>
</reference>
<feature type="transmembrane region" description="Helical" evidence="1">
    <location>
        <begin position="222"/>
        <end position="242"/>
    </location>
</feature>
<dbReference type="EMBL" id="CP015225">
    <property type="protein sequence ID" value="AMZ70951.1"/>
    <property type="molecule type" value="Genomic_DNA"/>
</dbReference>
<feature type="transmembrane region" description="Helical" evidence="1">
    <location>
        <begin position="370"/>
        <end position="389"/>
    </location>
</feature>
<feature type="transmembrane region" description="Helical" evidence="1">
    <location>
        <begin position="262"/>
        <end position="283"/>
    </location>
</feature>
<feature type="transmembrane region" description="Helical" evidence="1">
    <location>
        <begin position="164"/>
        <end position="183"/>
    </location>
</feature>
<dbReference type="RefSeq" id="WP_063321530.1">
    <property type="nucleotide sequence ID" value="NZ_CP015225.1"/>
</dbReference>
<keyword evidence="1" id="KW-0472">Membrane</keyword>
<proteinExistence type="predicted"/>
<name>A0A159ZWB2_PSEFL</name>
<evidence type="ECO:0000256" key="1">
    <source>
        <dbReference type="SAM" id="Phobius"/>
    </source>
</evidence>
<protein>
    <recommendedName>
        <fullName evidence="4">Polysaccharide biosynthesis protein</fullName>
    </recommendedName>
</protein>
<feature type="transmembrane region" description="Helical" evidence="1">
    <location>
        <begin position="303"/>
        <end position="325"/>
    </location>
</feature>